<evidence type="ECO:0000313" key="5">
    <source>
        <dbReference type="EMBL" id="CCA67660.1"/>
    </source>
</evidence>
<protein>
    <recommendedName>
        <fullName evidence="4">RNA-polymerase II-associated protein 3-like C-terminal domain-containing protein</fullName>
    </recommendedName>
</protein>
<evidence type="ECO:0000256" key="3">
    <source>
        <dbReference type="SAM" id="MobiDB-lite"/>
    </source>
</evidence>
<dbReference type="InterPro" id="IPR025986">
    <property type="entry name" value="RPAP3-like_C"/>
</dbReference>
<comment type="caution">
    <text evidence="5">The sequence shown here is derived from an EMBL/GenBank/DDBJ whole genome shotgun (WGS) entry which is preliminary data.</text>
</comment>
<dbReference type="EMBL" id="CAFZ01000017">
    <property type="protein sequence ID" value="CCA67660.1"/>
    <property type="molecule type" value="Genomic_DNA"/>
</dbReference>
<keyword evidence="2" id="KW-0802">TPR repeat</keyword>
<dbReference type="HOGENOM" id="CLU_1124910_0_0_1"/>
<dbReference type="PANTHER" id="PTHR46423">
    <property type="entry name" value="RNA POLYMERASE II-ASSOCIATED PROTEIN 3"/>
    <property type="match status" value="1"/>
</dbReference>
<gene>
    <name evidence="5" type="ORF">PIIN_01488</name>
</gene>
<dbReference type="OrthoDB" id="629492at2759"/>
<feature type="region of interest" description="Disordered" evidence="3">
    <location>
        <begin position="1"/>
        <end position="138"/>
    </location>
</feature>
<keyword evidence="1" id="KW-0677">Repeat</keyword>
<dbReference type="STRING" id="1109443.G4T8K0"/>
<evidence type="ECO:0000259" key="4">
    <source>
        <dbReference type="Pfam" id="PF13877"/>
    </source>
</evidence>
<evidence type="ECO:0000256" key="1">
    <source>
        <dbReference type="ARBA" id="ARBA00022737"/>
    </source>
</evidence>
<evidence type="ECO:0000256" key="2">
    <source>
        <dbReference type="ARBA" id="ARBA00022803"/>
    </source>
</evidence>
<evidence type="ECO:0000313" key="6">
    <source>
        <dbReference type="Proteomes" id="UP000007148"/>
    </source>
</evidence>
<feature type="domain" description="RNA-polymerase II-associated protein 3-like C-terminal" evidence="4">
    <location>
        <begin position="139"/>
        <end position="229"/>
    </location>
</feature>
<dbReference type="InParanoid" id="G4T8K0"/>
<keyword evidence="6" id="KW-1185">Reference proteome</keyword>
<feature type="compositionally biased region" description="Basic and acidic residues" evidence="3">
    <location>
        <begin position="11"/>
        <end position="24"/>
    </location>
</feature>
<sequence length="247" mass="26964">MAAAFKAKRTASSERVPKDVPTDHSRRRRVPIEIVEDEEAPTVDGTSTQPSSVNKDAPIIEIISEGVSKESSNPPKSFQQAKQERSSRVKAVGGGIFKRDGTHSASIFEPKDVTSKPSGNTPPEVESPIVTPSPAPQEPPRNAFEFSIQWNSAVDDKAKWKILKSVAPQTLPTLFRTSLEPQLLGGILQILLYGSANGGEKRDITQYLTYLGQIPRFASLALFLSQSEKDAARKIISWVGESVGWKV</sequence>
<reference evidence="5 6" key="1">
    <citation type="journal article" date="2011" name="PLoS Pathog.">
        <title>Endophytic Life Strategies Decoded by Genome and Transcriptome Analyses of the Mutualistic Root Symbiont Piriformospora indica.</title>
        <authorList>
            <person name="Zuccaro A."/>
            <person name="Lahrmann U."/>
            <person name="Guldener U."/>
            <person name="Langen G."/>
            <person name="Pfiffi S."/>
            <person name="Biedenkopf D."/>
            <person name="Wong P."/>
            <person name="Samans B."/>
            <person name="Grimm C."/>
            <person name="Basiewicz M."/>
            <person name="Murat C."/>
            <person name="Martin F."/>
            <person name="Kogel K.H."/>
        </authorList>
    </citation>
    <scope>NUCLEOTIDE SEQUENCE [LARGE SCALE GENOMIC DNA]</scope>
    <source>
        <strain evidence="5 6">DSM 11827</strain>
    </source>
</reference>
<name>G4T8K0_SERID</name>
<feature type="compositionally biased region" description="Polar residues" evidence="3">
    <location>
        <begin position="69"/>
        <end position="81"/>
    </location>
</feature>
<dbReference type="AlphaFoldDB" id="G4T8K0"/>
<dbReference type="eggNOG" id="KOG4648">
    <property type="taxonomic scope" value="Eukaryota"/>
</dbReference>
<proteinExistence type="predicted"/>
<feature type="compositionally biased region" description="Polar residues" evidence="3">
    <location>
        <begin position="44"/>
        <end position="54"/>
    </location>
</feature>
<dbReference type="PANTHER" id="PTHR46423:SF1">
    <property type="entry name" value="RNA POLYMERASE II-ASSOCIATED PROTEIN 3"/>
    <property type="match status" value="1"/>
</dbReference>
<dbReference type="Proteomes" id="UP000007148">
    <property type="component" value="Unassembled WGS sequence"/>
</dbReference>
<dbReference type="InterPro" id="IPR051966">
    <property type="entry name" value="RPAP3"/>
</dbReference>
<dbReference type="Pfam" id="PF13877">
    <property type="entry name" value="RPAP3_C"/>
    <property type="match status" value="1"/>
</dbReference>
<organism evidence="5 6">
    <name type="scientific">Serendipita indica (strain DSM 11827)</name>
    <name type="common">Root endophyte fungus</name>
    <name type="synonym">Piriformospora indica</name>
    <dbReference type="NCBI Taxonomy" id="1109443"/>
    <lineage>
        <taxon>Eukaryota</taxon>
        <taxon>Fungi</taxon>
        <taxon>Dikarya</taxon>
        <taxon>Basidiomycota</taxon>
        <taxon>Agaricomycotina</taxon>
        <taxon>Agaricomycetes</taxon>
        <taxon>Sebacinales</taxon>
        <taxon>Serendipitaceae</taxon>
        <taxon>Serendipita</taxon>
    </lineage>
</organism>
<dbReference type="GO" id="GO:0101031">
    <property type="term" value="C:protein folding chaperone complex"/>
    <property type="evidence" value="ECO:0007669"/>
    <property type="project" value="TreeGrafter"/>
</dbReference>
<accession>G4T8K0</accession>